<dbReference type="GO" id="GO:0047560">
    <property type="term" value="F:3-dehydrosphinganine reductase activity"/>
    <property type="evidence" value="ECO:0007669"/>
    <property type="project" value="UniProtKB-EC"/>
</dbReference>
<keyword evidence="13" id="KW-1185">Reference proteome</keyword>
<dbReference type="EC" id="1.1.1.102" evidence="9"/>
<keyword evidence="4" id="KW-0256">Endoplasmic reticulum</keyword>
<comment type="function">
    <text evidence="10">Catalyzes the reduction of 3'-oxosphinganine (3-ketodihydrosphingosine/KDS) to sphinganine (dihydrosphingosine/DHS), the second step of de novo sphingolipid biosynthesis.</text>
</comment>
<evidence type="ECO:0000256" key="9">
    <source>
        <dbReference type="ARBA" id="ARBA00026112"/>
    </source>
</evidence>
<dbReference type="InterPro" id="IPR036291">
    <property type="entry name" value="NAD(P)-bd_dom_sf"/>
</dbReference>
<dbReference type="eggNOG" id="KOG1210">
    <property type="taxonomic scope" value="Eukaryota"/>
</dbReference>
<evidence type="ECO:0000313" key="12">
    <source>
        <dbReference type="EMBL" id="EJD40827.1"/>
    </source>
</evidence>
<dbReference type="KEGG" id="adl:AURDEDRAFT_115699"/>
<dbReference type="Gene3D" id="3.40.50.720">
    <property type="entry name" value="NAD(P)-binding Rossmann-like Domain"/>
    <property type="match status" value="1"/>
</dbReference>
<sequence length="315" mass="34596">MFGLFASKWDPKDKHCYVTGGSQGLGLAVALELTKLGAHVSIVARNQQRLNSALEELQEVRIDKGQQLNAYSFSLDNFEQSQAALVAASAPFGGRVPDALICCAGSSQPRFFVEMTPEQLSQGFVDGYWVQAWTAFAGAKMLAKQRAKGVKIVLVSSTLGYMSFVGWSNYSPAKTALRSLADTLRSELMLYDATVHLFCPPTMRTAGYERENMHKPAITLAIEEADEGITVEQGARALISGVRSGQAHIAADILTHLFRASTRGSTPYNNGLADAILGCAAWIAVPFWRWGLDSRVRAHRAEHERYLQERGFYED</sequence>
<evidence type="ECO:0000256" key="4">
    <source>
        <dbReference type="ARBA" id="ARBA00022824"/>
    </source>
</evidence>
<dbReference type="OMA" id="YAGAHPN"/>
<dbReference type="InterPro" id="IPR002347">
    <property type="entry name" value="SDR_fam"/>
</dbReference>
<dbReference type="InterPro" id="IPR045022">
    <property type="entry name" value="KDSR-like"/>
</dbReference>
<keyword evidence="6" id="KW-0746">Sphingolipid metabolism</keyword>
<dbReference type="Proteomes" id="UP000006514">
    <property type="component" value="Unassembled WGS sequence"/>
</dbReference>
<keyword evidence="5" id="KW-0521">NADP</keyword>
<dbReference type="Pfam" id="PF00106">
    <property type="entry name" value="adh_short"/>
    <property type="match status" value="1"/>
</dbReference>
<dbReference type="EMBL" id="JH687798">
    <property type="protein sequence ID" value="EJD40827.1"/>
    <property type="molecule type" value="Genomic_DNA"/>
</dbReference>
<evidence type="ECO:0000256" key="6">
    <source>
        <dbReference type="ARBA" id="ARBA00022919"/>
    </source>
</evidence>
<dbReference type="PANTHER" id="PTHR43550:SF3">
    <property type="entry name" value="3-KETODIHYDROSPHINGOSINE REDUCTASE"/>
    <property type="match status" value="1"/>
</dbReference>
<name>J0WWP3_AURST</name>
<proteinExistence type="predicted"/>
<evidence type="ECO:0000256" key="7">
    <source>
        <dbReference type="ARBA" id="ARBA00023002"/>
    </source>
</evidence>
<keyword evidence="8" id="KW-0443">Lipid metabolism</keyword>
<comment type="catalytic activity">
    <reaction evidence="11">
        <text>sphinganine + NADP(+) = 3-oxosphinganine + NADPH + H(+)</text>
        <dbReference type="Rhea" id="RHEA:22640"/>
        <dbReference type="ChEBI" id="CHEBI:15378"/>
        <dbReference type="ChEBI" id="CHEBI:57783"/>
        <dbReference type="ChEBI" id="CHEBI:57817"/>
        <dbReference type="ChEBI" id="CHEBI:58299"/>
        <dbReference type="ChEBI" id="CHEBI:58349"/>
        <dbReference type="EC" id="1.1.1.102"/>
    </reaction>
    <physiologicalReaction direction="right-to-left" evidence="11">
        <dbReference type="Rhea" id="RHEA:22642"/>
    </physiologicalReaction>
</comment>
<dbReference type="FunCoup" id="J0WWP3">
    <property type="interactions" value="31"/>
</dbReference>
<dbReference type="CDD" id="cd08939">
    <property type="entry name" value="KDSR-like_SDR_c"/>
    <property type="match status" value="1"/>
</dbReference>
<comment type="subcellular location">
    <subcellularLocation>
        <location evidence="1">Endoplasmic reticulum</location>
    </subcellularLocation>
</comment>
<gene>
    <name evidence="12" type="ORF">AURDEDRAFT_115699</name>
</gene>
<dbReference type="GO" id="GO:0006666">
    <property type="term" value="P:3-keto-sphinganine metabolic process"/>
    <property type="evidence" value="ECO:0007669"/>
    <property type="project" value="InterPro"/>
</dbReference>
<accession>J0WWP3</accession>
<comment type="pathway">
    <text evidence="3">Sphingolipid metabolism.</text>
</comment>
<evidence type="ECO:0000256" key="2">
    <source>
        <dbReference type="ARBA" id="ARBA00004760"/>
    </source>
</evidence>
<evidence type="ECO:0000256" key="10">
    <source>
        <dbReference type="ARBA" id="ARBA00044737"/>
    </source>
</evidence>
<evidence type="ECO:0000256" key="1">
    <source>
        <dbReference type="ARBA" id="ARBA00004240"/>
    </source>
</evidence>
<organism evidence="12 13">
    <name type="scientific">Auricularia subglabra (strain TFB-10046 / SS5)</name>
    <name type="common">White-rot fungus</name>
    <name type="synonym">Auricularia delicata (strain TFB10046)</name>
    <dbReference type="NCBI Taxonomy" id="717982"/>
    <lineage>
        <taxon>Eukaryota</taxon>
        <taxon>Fungi</taxon>
        <taxon>Dikarya</taxon>
        <taxon>Basidiomycota</taxon>
        <taxon>Agaricomycotina</taxon>
        <taxon>Agaricomycetes</taxon>
        <taxon>Auriculariales</taxon>
        <taxon>Auriculariaceae</taxon>
        <taxon>Auricularia</taxon>
    </lineage>
</organism>
<evidence type="ECO:0000256" key="5">
    <source>
        <dbReference type="ARBA" id="ARBA00022857"/>
    </source>
</evidence>
<protein>
    <recommendedName>
        <fullName evidence="9">3-dehydrosphinganine reductase</fullName>
        <ecNumber evidence="9">1.1.1.102</ecNumber>
    </recommendedName>
</protein>
<dbReference type="GO" id="GO:0005789">
    <property type="term" value="C:endoplasmic reticulum membrane"/>
    <property type="evidence" value="ECO:0007669"/>
    <property type="project" value="TreeGrafter"/>
</dbReference>
<evidence type="ECO:0000256" key="8">
    <source>
        <dbReference type="ARBA" id="ARBA00023098"/>
    </source>
</evidence>
<dbReference type="PRINTS" id="PR00081">
    <property type="entry name" value="GDHRDH"/>
</dbReference>
<evidence type="ECO:0000313" key="13">
    <source>
        <dbReference type="Proteomes" id="UP000006514"/>
    </source>
</evidence>
<dbReference type="SUPFAM" id="SSF51735">
    <property type="entry name" value="NAD(P)-binding Rossmann-fold domains"/>
    <property type="match status" value="1"/>
</dbReference>
<comment type="pathway">
    <text evidence="2">Lipid metabolism; sphingolipid metabolism.</text>
</comment>
<evidence type="ECO:0000256" key="11">
    <source>
        <dbReference type="ARBA" id="ARBA00048930"/>
    </source>
</evidence>
<dbReference type="OrthoDB" id="10267115at2759"/>
<reference evidence="13" key="1">
    <citation type="journal article" date="2012" name="Science">
        <title>The Paleozoic origin of enzymatic lignin decomposition reconstructed from 31 fungal genomes.</title>
        <authorList>
            <person name="Floudas D."/>
            <person name="Binder M."/>
            <person name="Riley R."/>
            <person name="Barry K."/>
            <person name="Blanchette R.A."/>
            <person name="Henrissat B."/>
            <person name="Martinez A.T."/>
            <person name="Otillar R."/>
            <person name="Spatafora J.W."/>
            <person name="Yadav J.S."/>
            <person name="Aerts A."/>
            <person name="Benoit I."/>
            <person name="Boyd A."/>
            <person name="Carlson A."/>
            <person name="Copeland A."/>
            <person name="Coutinho P.M."/>
            <person name="de Vries R.P."/>
            <person name="Ferreira P."/>
            <person name="Findley K."/>
            <person name="Foster B."/>
            <person name="Gaskell J."/>
            <person name="Glotzer D."/>
            <person name="Gorecki P."/>
            <person name="Heitman J."/>
            <person name="Hesse C."/>
            <person name="Hori C."/>
            <person name="Igarashi K."/>
            <person name="Jurgens J.A."/>
            <person name="Kallen N."/>
            <person name="Kersten P."/>
            <person name="Kohler A."/>
            <person name="Kuees U."/>
            <person name="Kumar T.K.A."/>
            <person name="Kuo A."/>
            <person name="LaButti K."/>
            <person name="Larrondo L.F."/>
            <person name="Lindquist E."/>
            <person name="Ling A."/>
            <person name="Lombard V."/>
            <person name="Lucas S."/>
            <person name="Lundell T."/>
            <person name="Martin R."/>
            <person name="McLaughlin D.J."/>
            <person name="Morgenstern I."/>
            <person name="Morin E."/>
            <person name="Murat C."/>
            <person name="Nagy L.G."/>
            <person name="Nolan M."/>
            <person name="Ohm R.A."/>
            <person name="Patyshakuliyeva A."/>
            <person name="Rokas A."/>
            <person name="Ruiz-Duenas F.J."/>
            <person name="Sabat G."/>
            <person name="Salamov A."/>
            <person name="Samejima M."/>
            <person name="Schmutz J."/>
            <person name="Slot J.C."/>
            <person name="St John F."/>
            <person name="Stenlid J."/>
            <person name="Sun H."/>
            <person name="Sun S."/>
            <person name="Syed K."/>
            <person name="Tsang A."/>
            <person name="Wiebenga A."/>
            <person name="Young D."/>
            <person name="Pisabarro A."/>
            <person name="Eastwood D.C."/>
            <person name="Martin F."/>
            <person name="Cullen D."/>
            <person name="Grigoriev I.V."/>
            <person name="Hibbett D.S."/>
        </authorList>
    </citation>
    <scope>NUCLEOTIDE SEQUENCE [LARGE SCALE GENOMIC DNA]</scope>
    <source>
        <strain evidence="13">TFB10046</strain>
    </source>
</reference>
<dbReference type="GO" id="GO:0030148">
    <property type="term" value="P:sphingolipid biosynthetic process"/>
    <property type="evidence" value="ECO:0007669"/>
    <property type="project" value="InterPro"/>
</dbReference>
<dbReference type="PANTHER" id="PTHR43550">
    <property type="entry name" value="3-KETODIHYDROSPHINGOSINE REDUCTASE"/>
    <property type="match status" value="1"/>
</dbReference>
<dbReference type="InParanoid" id="J0WWP3"/>
<dbReference type="AlphaFoldDB" id="J0WWP3"/>
<evidence type="ECO:0000256" key="3">
    <source>
        <dbReference type="ARBA" id="ARBA00004991"/>
    </source>
</evidence>
<keyword evidence="7" id="KW-0560">Oxidoreductase</keyword>